<dbReference type="Proteomes" id="UP000022447">
    <property type="component" value="Unassembled WGS sequence"/>
</dbReference>
<dbReference type="EMBL" id="JALZ01000032">
    <property type="protein sequence ID" value="ETX13236.1"/>
    <property type="molecule type" value="Genomic_DNA"/>
</dbReference>
<reference evidence="2 3" key="1">
    <citation type="submission" date="2014-01" db="EMBL/GenBank/DDBJ databases">
        <title>Roseivivax halodurans JCM 10272 Genome Sequencing.</title>
        <authorList>
            <person name="Lai Q."/>
            <person name="Li G."/>
            <person name="Shao Z."/>
        </authorList>
    </citation>
    <scope>NUCLEOTIDE SEQUENCE [LARGE SCALE GENOMIC DNA]</scope>
    <source>
        <strain evidence="2 3">JCM 10272</strain>
    </source>
</reference>
<comment type="caution">
    <text evidence="2">The sequence shown here is derived from an EMBL/GenBank/DDBJ whole genome shotgun (WGS) entry which is preliminary data.</text>
</comment>
<feature type="transmembrane region" description="Helical" evidence="1">
    <location>
        <begin position="30"/>
        <end position="49"/>
    </location>
</feature>
<evidence type="ECO:0000256" key="1">
    <source>
        <dbReference type="SAM" id="Phobius"/>
    </source>
</evidence>
<sequence length="441" mass="48944">MADPPLSPVFVLVFLSLVFQVSFEISSLYMTVSRLLLLVLTPILLVKFLSGRFGKILTTDWLVFGFLFWFSISTLKNNTAVFLTFAGSNMLILLGGYLMGRAYIRGPRAFRQMIYLYGSVVVLTLPLAIHETITSTMSLARMIDQVPGISASIDVDYPQRRGLYRVQVTFPHPIHYGLFCTICFAMVVVGLKDRITTALRWLWGGAIALCCFLSVSSGPLMGIMAQIGLIFYAFVTRGAKRPWIWLLRFSIVGYVLLDLASTRPAYYAVAERLAFSSGTAYARKLILEFGTQQIARTPIFGYGAGKRIPLPHWMTGSMDNHWLLLAVVYGVPAFALLFGAYVYTIWKSGRAGHEADPETRHLQLGWSIATVGIMLTIATVAIWSEIATLIFVAFGAGVWMVVPRDNTAPPVETKEAAGRRGLRYTRFPARTASIATRTRSA</sequence>
<dbReference type="OrthoDB" id="264250at2"/>
<dbReference type="RefSeq" id="WP_037265606.1">
    <property type="nucleotide sequence ID" value="NZ_JALZ01000032.1"/>
</dbReference>
<evidence type="ECO:0000313" key="2">
    <source>
        <dbReference type="EMBL" id="ETX13236.1"/>
    </source>
</evidence>
<keyword evidence="1" id="KW-0472">Membrane</keyword>
<dbReference type="AlphaFoldDB" id="X7EDF5"/>
<keyword evidence="1" id="KW-0812">Transmembrane</keyword>
<accession>X7EDF5</accession>
<protein>
    <recommendedName>
        <fullName evidence="4">Polymerase</fullName>
    </recommendedName>
</protein>
<name>X7EDF5_9RHOB</name>
<proteinExistence type="predicted"/>
<keyword evidence="1" id="KW-1133">Transmembrane helix</keyword>
<feature type="transmembrane region" description="Helical" evidence="1">
    <location>
        <begin position="174"/>
        <end position="191"/>
    </location>
</feature>
<dbReference type="InterPro" id="IPR051533">
    <property type="entry name" value="WaaL-like"/>
</dbReference>
<feature type="transmembrane region" description="Helical" evidence="1">
    <location>
        <begin position="203"/>
        <end position="231"/>
    </location>
</feature>
<feature type="transmembrane region" description="Helical" evidence="1">
    <location>
        <begin position="322"/>
        <end position="346"/>
    </location>
</feature>
<feature type="transmembrane region" description="Helical" evidence="1">
    <location>
        <begin position="366"/>
        <end position="394"/>
    </location>
</feature>
<feature type="transmembrane region" description="Helical" evidence="1">
    <location>
        <begin position="112"/>
        <end position="129"/>
    </location>
</feature>
<feature type="transmembrane region" description="Helical" evidence="1">
    <location>
        <begin position="243"/>
        <end position="260"/>
    </location>
</feature>
<evidence type="ECO:0008006" key="4">
    <source>
        <dbReference type="Google" id="ProtNLM"/>
    </source>
</evidence>
<dbReference type="eggNOG" id="ENOG502ZAGS">
    <property type="taxonomic scope" value="Bacteria"/>
</dbReference>
<dbReference type="PANTHER" id="PTHR37422:SF13">
    <property type="entry name" value="LIPOPOLYSACCHARIDE BIOSYNTHESIS PROTEIN PA4999-RELATED"/>
    <property type="match status" value="1"/>
</dbReference>
<feature type="transmembrane region" description="Helical" evidence="1">
    <location>
        <begin position="81"/>
        <end position="100"/>
    </location>
</feature>
<keyword evidence="3" id="KW-1185">Reference proteome</keyword>
<organism evidence="2 3">
    <name type="scientific">Roseivivax halodurans JCM 10272</name>
    <dbReference type="NCBI Taxonomy" id="1449350"/>
    <lineage>
        <taxon>Bacteria</taxon>
        <taxon>Pseudomonadati</taxon>
        <taxon>Pseudomonadota</taxon>
        <taxon>Alphaproteobacteria</taxon>
        <taxon>Rhodobacterales</taxon>
        <taxon>Roseobacteraceae</taxon>
        <taxon>Roseivivax</taxon>
    </lineage>
</organism>
<gene>
    <name evidence="2" type="ORF">OCH239_12725</name>
</gene>
<dbReference type="STRING" id="1449350.OCH239_12725"/>
<dbReference type="PANTHER" id="PTHR37422">
    <property type="entry name" value="TEICHURONIC ACID BIOSYNTHESIS PROTEIN TUAE"/>
    <property type="match status" value="1"/>
</dbReference>
<evidence type="ECO:0000313" key="3">
    <source>
        <dbReference type="Proteomes" id="UP000022447"/>
    </source>
</evidence>